<dbReference type="Proteomes" id="UP001208567">
    <property type="component" value="Unassembled WGS sequence"/>
</dbReference>
<name>A0ABQ5N2P5_9CLOT</name>
<evidence type="ECO:0000313" key="1">
    <source>
        <dbReference type="EMBL" id="GLC29477.1"/>
    </source>
</evidence>
<protein>
    <submittedName>
        <fullName evidence="1">ATPase</fullName>
    </submittedName>
</protein>
<evidence type="ECO:0000313" key="2">
    <source>
        <dbReference type="Proteomes" id="UP001208567"/>
    </source>
</evidence>
<sequence length="292" mass="33978">MKNLDIAYFFKICVYDTAPHVVDPVNPGAVDEILNMGQCWKEEGFKQYRKNIIDINKEVGRTFRRAYRYIGAAKLVHDDWSNFNSEALNLSKLNKLKEELKDKILNTPVSTSGFDRHLFATAFTPEGIVTFVDTLYPDYKDVYVLNGGPGTGKTDILDYISKEALKRGYYVEIYHDPLIPDRIEHIFIPELSTAILTSNEINQKQFNGYQIYMDNVLNPYVLNKNREEIKHSSEAFYQLLNKGLEIISHAKQLHDQMETYYIPNMDFDKVNEVSDTVINKILEYEKEYLEKK</sequence>
<dbReference type="EMBL" id="BRXR01000001">
    <property type="protein sequence ID" value="GLC29477.1"/>
    <property type="molecule type" value="Genomic_DNA"/>
</dbReference>
<keyword evidence="2" id="KW-1185">Reference proteome</keyword>
<organism evidence="1 2">
    <name type="scientific">Clostridium omnivorum</name>
    <dbReference type="NCBI Taxonomy" id="1604902"/>
    <lineage>
        <taxon>Bacteria</taxon>
        <taxon>Bacillati</taxon>
        <taxon>Bacillota</taxon>
        <taxon>Clostridia</taxon>
        <taxon>Eubacteriales</taxon>
        <taxon>Clostridiaceae</taxon>
        <taxon>Clostridium</taxon>
    </lineage>
</organism>
<reference evidence="1 2" key="1">
    <citation type="journal article" date="2024" name="Int. J. Syst. Evol. Microbiol.">
        <title>Clostridium omnivorum sp. nov., isolated from anoxic soil under the treatment of reductive soil disinfestation.</title>
        <authorList>
            <person name="Ueki A."/>
            <person name="Tonouchi A."/>
            <person name="Kaku N."/>
            <person name="Honma S."/>
            <person name="Ueki K."/>
        </authorList>
    </citation>
    <scope>NUCLEOTIDE SEQUENCE [LARGE SCALE GENOMIC DNA]</scope>
    <source>
        <strain evidence="1 2">E14</strain>
    </source>
</reference>
<comment type="caution">
    <text evidence="1">The sequence shown here is derived from an EMBL/GenBank/DDBJ whole genome shotgun (WGS) entry which is preliminary data.</text>
</comment>
<proteinExistence type="predicted"/>
<dbReference type="RefSeq" id="WP_264848770.1">
    <property type="nucleotide sequence ID" value="NZ_BRXR01000001.1"/>
</dbReference>
<accession>A0ABQ5N2P5</accession>
<gene>
    <name evidence="1" type="ORF">bsdE14_08870</name>
</gene>